<accession>A0A4Q5KUN1</accession>
<dbReference type="SUPFAM" id="SSF141868">
    <property type="entry name" value="EAL domain-like"/>
    <property type="match status" value="1"/>
</dbReference>
<dbReference type="RefSeq" id="WP_130043378.1">
    <property type="nucleotide sequence ID" value="NZ_SEZJ01000005.1"/>
</dbReference>
<dbReference type="InterPro" id="IPR035919">
    <property type="entry name" value="EAL_sf"/>
</dbReference>
<dbReference type="Gene3D" id="3.20.20.450">
    <property type="entry name" value="EAL domain"/>
    <property type="match status" value="1"/>
</dbReference>
<dbReference type="OrthoDB" id="1673646at2"/>
<dbReference type="InterPro" id="IPR029787">
    <property type="entry name" value="Nucleotide_cyclase"/>
</dbReference>
<sequence length="536" mass="61909">MTTSKLTFTPQINDKKLTGVYISSLNEGNNIDVTSFNSILDELNAQEEKVSITIKVDLSMMLDSDFISSLSKKNYSNPIYLEFEIPNNINKILLEQIDVNIKRMKDIGIFSSLHYSEYNRLQIELISSLSLDQINFASNLIDEIDQKYFKYKYLKYLNDIAISFGIKKITFNGVNTQKLRELTLLINENSSVQGSIYKNSNSLHSIIDNYTPSSKEIDSNNNNDSEWLIYNYIKSNHQSKVLNNIIPLLPAYNINGNEQKILKNLMTYHHADKTEIQFFIFNVLKNSERIFALRNSDGVVLFENKSHENFFGRSLIGVPVKDVISIVPDYSLCIDDDKHLLNSAEMFSVKKEIVNNQLYFTIRQKVLLENKVYISVTVYEENKGLFIGKDNLTGCRSRDCIKGIEKSFFYENKVLAFIDLNGFKKINDGYGHDIGDSVLVEFSEIMQSHIRSDTQEDIIVRYGGDEFIIFFNTNDLEQINIKLKQINQYVKNHFDKKGFRLSFSYGLSINLKNNVDNAIKIADQSMYIEKRLFKED</sequence>
<dbReference type="NCBIfam" id="TIGR00254">
    <property type="entry name" value="GGDEF"/>
    <property type="match status" value="1"/>
</dbReference>
<dbReference type="EMBL" id="SEZN01000027">
    <property type="protein sequence ID" value="RYU63346.1"/>
    <property type="molecule type" value="Genomic_DNA"/>
</dbReference>
<name>A0A4Q5KUN1_9GAMM</name>
<evidence type="ECO:0000313" key="3">
    <source>
        <dbReference type="EMBL" id="RYU46873.1"/>
    </source>
</evidence>
<dbReference type="Proteomes" id="UP000293465">
    <property type="component" value="Unassembled WGS sequence"/>
</dbReference>
<dbReference type="PANTHER" id="PTHR45138:SF6">
    <property type="entry name" value="DIGUANYLATE CYCLASE DGCN"/>
    <property type="match status" value="1"/>
</dbReference>
<dbReference type="AlphaFoldDB" id="A0A4Q5KUN1"/>
<proteinExistence type="predicted"/>
<dbReference type="EC" id="2.7.7.65" evidence="1"/>
<comment type="caution">
    <text evidence="4">The sequence shown here is derived from an EMBL/GenBank/DDBJ whole genome shotgun (WGS) entry which is preliminary data.</text>
</comment>
<dbReference type="GO" id="GO:1902201">
    <property type="term" value="P:negative regulation of bacterial-type flagellum-dependent cell motility"/>
    <property type="evidence" value="ECO:0007669"/>
    <property type="project" value="TreeGrafter"/>
</dbReference>
<dbReference type="InterPro" id="IPR000160">
    <property type="entry name" value="GGDEF_dom"/>
</dbReference>
<evidence type="ECO:0000313" key="6">
    <source>
        <dbReference type="Proteomes" id="UP000293465"/>
    </source>
</evidence>
<dbReference type="EMBL" id="SEZK01000022">
    <property type="protein sequence ID" value="RYU50300.1"/>
    <property type="molecule type" value="Genomic_DNA"/>
</dbReference>
<dbReference type="InterPro" id="IPR043128">
    <property type="entry name" value="Rev_trsase/Diguanyl_cyclase"/>
</dbReference>
<reference evidence="6 7" key="1">
    <citation type="submission" date="2019-02" db="EMBL/GenBank/DDBJ databases">
        <title>Genome sequences of Aliivibrio finisterrensis strains from farmed Atlantic salmon.</title>
        <authorList>
            <person name="Bowman J.P."/>
        </authorList>
    </citation>
    <scope>NUCLEOTIDE SEQUENCE [LARGE SCALE GENOMIC DNA]</scope>
    <source>
        <strain evidence="5 8">A21</strain>
        <strain evidence="3 6">A32</strain>
        <strain evidence="4 7">A46</strain>
    </source>
</reference>
<dbReference type="GO" id="GO:0043709">
    <property type="term" value="P:cell adhesion involved in single-species biofilm formation"/>
    <property type="evidence" value="ECO:0007669"/>
    <property type="project" value="TreeGrafter"/>
</dbReference>
<dbReference type="GeneID" id="56274783"/>
<dbReference type="PROSITE" id="PS50887">
    <property type="entry name" value="GGDEF"/>
    <property type="match status" value="1"/>
</dbReference>
<evidence type="ECO:0000313" key="4">
    <source>
        <dbReference type="EMBL" id="RYU50300.1"/>
    </source>
</evidence>
<dbReference type="Proteomes" id="UP000294166">
    <property type="component" value="Unassembled WGS sequence"/>
</dbReference>
<dbReference type="SUPFAM" id="SSF55073">
    <property type="entry name" value="Nucleotide cyclase"/>
    <property type="match status" value="1"/>
</dbReference>
<gene>
    <name evidence="3" type="ORF">ERW49_06985</name>
    <name evidence="5" type="ORF">ERW53_14210</name>
    <name evidence="4" type="ORF">ERW57_12795</name>
</gene>
<dbReference type="SMART" id="SM00267">
    <property type="entry name" value="GGDEF"/>
    <property type="match status" value="1"/>
</dbReference>
<dbReference type="EMBL" id="SEZJ01000005">
    <property type="protein sequence ID" value="RYU46873.1"/>
    <property type="molecule type" value="Genomic_DNA"/>
</dbReference>
<dbReference type="GO" id="GO:0005886">
    <property type="term" value="C:plasma membrane"/>
    <property type="evidence" value="ECO:0007669"/>
    <property type="project" value="TreeGrafter"/>
</dbReference>
<evidence type="ECO:0000313" key="8">
    <source>
        <dbReference type="Proteomes" id="UP000294166"/>
    </source>
</evidence>
<evidence type="ECO:0000256" key="1">
    <source>
        <dbReference type="ARBA" id="ARBA00012528"/>
    </source>
</evidence>
<feature type="domain" description="GGDEF" evidence="2">
    <location>
        <begin position="411"/>
        <end position="536"/>
    </location>
</feature>
<dbReference type="PANTHER" id="PTHR45138">
    <property type="entry name" value="REGULATORY COMPONENTS OF SENSORY TRANSDUCTION SYSTEM"/>
    <property type="match status" value="1"/>
</dbReference>
<evidence type="ECO:0000259" key="2">
    <source>
        <dbReference type="PROSITE" id="PS50887"/>
    </source>
</evidence>
<evidence type="ECO:0000313" key="7">
    <source>
        <dbReference type="Proteomes" id="UP000294063"/>
    </source>
</evidence>
<dbReference type="CDD" id="cd01949">
    <property type="entry name" value="GGDEF"/>
    <property type="match status" value="1"/>
</dbReference>
<organism evidence="4 7">
    <name type="scientific">Aliivibrio finisterrensis</name>
    <dbReference type="NCBI Taxonomy" id="511998"/>
    <lineage>
        <taxon>Bacteria</taxon>
        <taxon>Pseudomonadati</taxon>
        <taxon>Pseudomonadota</taxon>
        <taxon>Gammaproteobacteria</taxon>
        <taxon>Vibrionales</taxon>
        <taxon>Vibrionaceae</taxon>
        <taxon>Aliivibrio</taxon>
    </lineage>
</organism>
<evidence type="ECO:0000313" key="5">
    <source>
        <dbReference type="EMBL" id="RYU63346.1"/>
    </source>
</evidence>
<protein>
    <recommendedName>
        <fullName evidence="1">diguanylate cyclase</fullName>
        <ecNumber evidence="1">2.7.7.65</ecNumber>
    </recommendedName>
</protein>
<dbReference type="Pfam" id="PF00990">
    <property type="entry name" value="GGDEF"/>
    <property type="match status" value="1"/>
</dbReference>
<keyword evidence="8" id="KW-1185">Reference proteome</keyword>
<dbReference type="GO" id="GO:0052621">
    <property type="term" value="F:diguanylate cyclase activity"/>
    <property type="evidence" value="ECO:0007669"/>
    <property type="project" value="UniProtKB-EC"/>
</dbReference>
<dbReference type="Gene3D" id="3.30.70.270">
    <property type="match status" value="1"/>
</dbReference>
<dbReference type="Proteomes" id="UP000294063">
    <property type="component" value="Unassembled WGS sequence"/>
</dbReference>
<dbReference type="InterPro" id="IPR050469">
    <property type="entry name" value="Diguanylate_Cyclase"/>
</dbReference>